<feature type="chain" id="PRO_5043856330" evidence="1">
    <location>
        <begin position="20"/>
        <end position="383"/>
    </location>
</feature>
<reference evidence="3" key="2">
    <citation type="journal article" date="2024" name="Plant">
        <title>Genomic evolution and insights into agronomic trait innovations of Sesamum species.</title>
        <authorList>
            <person name="Miao H."/>
            <person name="Wang L."/>
            <person name="Qu L."/>
            <person name="Liu H."/>
            <person name="Sun Y."/>
            <person name="Le M."/>
            <person name="Wang Q."/>
            <person name="Wei S."/>
            <person name="Zheng Y."/>
            <person name="Lin W."/>
            <person name="Duan Y."/>
            <person name="Cao H."/>
            <person name="Xiong S."/>
            <person name="Wang X."/>
            <person name="Wei L."/>
            <person name="Li C."/>
            <person name="Ma Q."/>
            <person name="Ju M."/>
            <person name="Zhao R."/>
            <person name="Li G."/>
            <person name="Mu C."/>
            <person name="Tian Q."/>
            <person name="Mei H."/>
            <person name="Zhang T."/>
            <person name="Gao T."/>
            <person name="Zhang H."/>
        </authorList>
    </citation>
    <scope>NUCLEOTIDE SEQUENCE</scope>
    <source>
        <strain evidence="3">G02</strain>
    </source>
</reference>
<dbReference type="PANTHER" id="PTHR24559">
    <property type="entry name" value="TRANSPOSON TY3-I GAG-POL POLYPROTEIN"/>
    <property type="match status" value="1"/>
</dbReference>
<evidence type="ECO:0000313" key="3">
    <source>
        <dbReference type="EMBL" id="KAL0325191.1"/>
    </source>
</evidence>
<dbReference type="InterPro" id="IPR043502">
    <property type="entry name" value="DNA/RNA_pol_sf"/>
</dbReference>
<feature type="signal peptide" evidence="1">
    <location>
        <begin position="1"/>
        <end position="19"/>
    </location>
</feature>
<dbReference type="CDD" id="cd01647">
    <property type="entry name" value="RT_LTR"/>
    <property type="match status" value="1"/>
</dbReference>
<dbReference type="Pfam" id="PF00078">
    <property type="entry name" value="RVT_1"/>
    <property type="match status" value="1"/>
</dbReference>
<sequence length="383" mass="44322">MIIVFLYSTDLALLPLVPQFLNDKTNEHKKDDINISKDGIQNAPPQLEDGVQATIDELKELNLGTTKEPHPKFVSALLSLEEEEQYFKTLGEYKDVFTWTHKEMPGLEPKVAIHHLSIKHGARHIKQSQRVLHLDLIPRIETEVNKLTNARFIREVKYPMWISSIVFVKKKNGQIRICVDFRDLNKVCPKDDFPLPIIELMVDATTGHEALSFMDGLSGYNQIRISLNDEECMVFRTLKGIYCYKVLLFGLKNAGASYQRAMQNIFDDMVHKKVEYYVDDLVARTKKIEEHLADLQIVFDCLRKYNLKINLVKCVFGVTFGKFLSLIVRHRGIKVDPAKLDAPKDATTKKLERVAKFTRQPRIHQKIHIKHFRKMPILLPPHE</sequence>
<dbReference type="InterPro" id="IPR053134">
    <property type="entry name" value="RNA-dir_DNA_polymerase"/>
</dbReference>
<dbReference type="EMBL" id="JACGWJ010000023">
    <property type="protein sequence ID" value="KAL0325191.1"/>
    <property type="molecule type" value="Genomic_DNA"/>
</dbReference>
<evidence type="ECO:0000256" key="1">
    <source>
        <dbReference type="SAM" id="SignalP"/>
    </source>
</evidence>
<dbReference type="PANTHER" id="PTHR24559:SF439">
    <property type="entry name" value="RETROTRANSPOSON, UNCLASSIFIED-LIKE PROTEIN"/>
    <property type="match status" value="1"/>
</dbReference>
<comment type="caution">
    <text evidence="3">The sequence shown here is derived from an EMBL/GenBank/DDBJ whole genome shotgun (WGS) entry which is preliminary data.</text>
</comment>
<name>A0AAW2M3Y0_SESRA</name>
<dbReference type="AlphaFoldDB" id="A0AAW2M3Y0"/>
<dbReference type="InterPro" id="IPR000477">
    <property type="entry name" value="RT_dom"/>
</dbReference>
<organism evidence="3">
    <name type="scientific">Sesamum radiatum</name>
    <name type="common">Black benniseed</name>
    <dbReference type="NCBI Taxonomy" id="300843"/>
    <lineage>
        <taxon>Eukaryota</taxon>
        <taxon>Viridiplantae</taxon>
        <taxon>Streptophyta</taxon>
        <taxon>Embryophyta</taxon>
        <taxon>Tracheophyta</taxon>
        <taxon>Spermatophyta</taxon>
        <taxon>Magnoliopsida</taxon>
        <taxon>eudicotyledons</taxon>
        <taxon>Gunneridae</taxon>
        <taxon>Pentapetalae</taxon>
        <taxon>asterids</taxon>
        <taxon>lamiids</taxon>
        <taxon>Lamiales</taxon>
        <taxon>Pedaliaceae</taxon>
        <taxon>Sesamum</taxon>
    </lineage>
</organism>
<dbReference type="Gene3D" id="3.30.70.270">
    <property type="match status" value="1"/>
</dbReference>
<keyword evidence="1" id="KW-0732">Signal</keyword>
<proteinExistence type="predicted"/>
<reference evidence="3" key="1">
    <citation type="submission" date="2020-06" db="EMBL/GenBank/DDBJ databases">
        <authorList>
            <person name="Li T."/>
            <person name="Hu X."/>
            <person name="Zhang T."/>
            <person name="Song X."/>
            <person name="Zhang H."/>
            <person name="Dai N."/>
            <person name="Sheng W."/>
            <person name="Hou X."/>
            <person name="Wei L."/>
        </authorList>
    </citation>
    <scope>NUCLEOTIDE SEQUENCE</scope>
    <source>
        <strain evidence="3">G02</strain>
        <tissue evidence="3">Leaf</tissue>
    </source>
</reference>
<gene>
    <name evidence="3" type="ORF">Sradi_5088400</name>
</gene>
<feature type="domain" description="Reverse transcriptase" evidence="2">
    <location>
        <begin position="168"/>
        <end position="326"/>
    </location>
</feature>
<protein>
    <submittedName>
        <fullName evidence="3">Transposon Tf2-12 polyprotein</fullName>
    </submittedName>
</protein>
<accession>A0AAW2M3Y0</accession>
<dbReference type="InterPro" id="IPR043128">
    <property type="entry name" value="Rev_trsase/Diguanyl_cyclase"/>
</dbReference>
<evidence type="ECO:0000259" key="2">
    <source>
        <dbReference type="Pfam" id="PF00078"/>
    </source>
</evidence>
<dbReference type="SUPFAM" id="SSF56672">
    <property type="entry name" value="DNA/RNA polymerases"/>
    <property type="match status" value="1"/>
</dbReference>
<dbReference type="Gene3D" id="3.10.10.10">
    <property type="entry name" value="HIV Type 1 Reverse Transcriptase, subunit A, domain 1"/>
    <property type="match status" value="1"/>
</dbReference>